<feature type="region of interest" description="Disordered" evidence="1">
    <location>
        <begin position="186"/>
        <end position="213"/>
    </location>
</feature>
<evidence type="ECO:0000259" key="2">
    <source>
        <dbReference type="Pfam" id="PF13649"/>
    </source>
</evidence>
<feature type="region of interest" description="Disordered" evidence="1">
    <location>
        <begin position="590"/>
        <end position="631"/>
    </location>
</feature>
<feature type="compositionally biased region" description="Basic and acidic residues" evidence="1">
    <location>
        <begin position="480"/>
        <end position="489"/>
    </location>
</feature>
<evidence type="ECO:0000256" key="1">
    <source>
        <dbReference type="SAM" id="MobiDB-lite"/>
    </source>
</evidence>
<feature type="compositionally biased region" description="Polar residues" evidence="1">
    <location>
        <begin position="618"/>
        <end position="627"/>
    </location>
</feature>
<dbReference type="HOGENOM" id="CLU_343556_0_0_1"/>
<dbReference type="RefSeq" id="XP_012182927.1">
    <property type="nucleotide sequence ID" value="XM_012327537.1"/>
</dbReference>
<dbReference type="GeneID" id="24098555"/>
<dbReference type="PANTHER" id="PTHR43591">
    <property type="entry name" value="METHYLTRANSFERASE"/>
    <property type="match status" value="1"/>
</dbReference>
<dbReference type="Gene3D" id="3.40.50.150">
    <property type="entry name" value="Vaccinia Virus protein VP39"/>
    <property type="match status" value="1"/>
</dbReference>
<dbReference type="InterPro" id="IPR041698">
    <property type="entry name" value="Methyltransf_25"/>
</dbReference>
<feature type="region of interest" description="Disordered" evidence="1">
    <location>
        <begin position="480"/>
        <end position="507"/>
    </location>
</feature>
<dbReference type="InParanoid" id="J4H3Q3"/>
<protein>
    <recommendedName>
        <fullName evidence="2">Methyltransferase domain-containing protein</fullName>
    </recommendedName>
</protein>
<feature type="compositionally biased region" description="Polar residues" evidence="1">
    <location>
        <begin position="199"/>
        <end position="213"/>
    </location>
</feature>
<evidence type="ECO:0000313" key="4">
    <source>
        <dbReference type="Proteomes" id="UP000006352"/>
    </source>
</evidence>
<dbReference type="Pfam" id="PF13649">
    <property type="entry name" value="Methyltransf_25"/>
    <property type="match status" value="1"/>
</dbReference>
<feature type="domain" description="Methyltransferase" evidence="2">
    <location>
        <begin position="346"/>
        <end position="445"/>
    </location>
</feature>
<organism evidence="3 4">
    <name type="scientific">Fibroporia radiculosa</name>
    <dbReference type="NCBI Taxonomy" id="599839"/>
    <lineage>
        <taxon>Eukaryota</taxon>
        <taxon>Fungi</taxon>
        <taxon>Dikarya</taxon>
        <taxon>Basidiomycota</taxon>
        <taxon>Agaricomycotina</taxon>
        <taxon>Agaricomycetes</taxon>
        <taxon>Polyporales</taxon>
        <taxon>Fibroporiaceae</taxon>
        <taxon>Fibroporia</taxon>
    </lineage>
</organism>
<dbReference type="EMBL" id="HE797122">
    <property type="protein sequence ID" value="CCM03644.1"/>
    <property type="molecule type" value="Genomic_DNA"/>
</dbReference>
<keyword evidence="4" id="KW-1185">Reference proteome</keyword>
<dbReference type="AlphaFoldDB" id="J4H3Q3"/>
<evidence type="ECO:0000313" key="3">
    <source>
        <dbReference type="EMBL" id="CCM03644.1"/>
    </source>
</evidence>
<dbReference type="OrthoDB" id="2013972at2759"/>
<dbReference type="CDD" id="cd02440">
    <property type="entry name" value="AdoMet_MTases"/>
    <property type="match status" value="1"/>
</dbReference>
<dbReference type="SUPFAM" id="SSF53335">
    <property type="entry name" value="S-adenosyl-L-methionine-dependent methyltransferases"/>
    <property type="match status" value="1"/>
</dbReference>
<dbReference type="InterPro" id="IPR029063">
    <property type="entry name" value="SAM-dependent_MTases_sf"/>
</dbReference>
<dbReference type="Proteomes" id="UP000006352">
    <property type="component" value="Unassembled WGS sequence"/>
</dbReference>
<gene>
    <name evidence="3" type="ORF">FIBRA_05788</name>
</gene>
<dbReference type="STRING" id="599839.J4H3Q3"/>
<reference evidence="3 4" key="1">
    <citation type="journal article" date="2012" name="Appl. Environ. Microbiol.">
        <title>Short-read sequencing for genomic analysis of the brown rot fungus Fibroporia radiculosa.</title>
        <authorList>
            <person name="Tang J.D."/>
            <person name="Perkins A.D."/>
            <person name="Sonstegard T.S."/>
            <person name="Schroeder S.G."/>
            <person name="Burgess S.C."/>
            <person name="Diehl S.V."/>
        </authorList>
    </citation>
    <scope>NUCLEOTIDE SEQUENCE [LARGE SCALE GENOMIC DNA]</scope>
    <source>
        <strain evidence="3 4">TFFH 294</strain>
    </source>
</reference>
<proteinExistence type="predicted"/>
<sequence>MYAKDTPGSMLHKSFDFDADHWLTTFLSCEPLLVEAALIFGADKALWQPRLLYLADLSTATMPSAKACLFKSPSVLPDDRLSSNHHEFGLSPLPGAIGNSLQFTASWGFDSTPVSASTSCSGSLCGSHSLDPFVVDSEMGLKRVTSSCSNSSGASFLYSLTEGNHQFGSSGMKARKMGLSSTESFSTLDSAAEGPKQSLKMSTDSLVSGSSRENSVLTSSTALTSVASLSTRPLKVTKRGPTIKQELLLLEPTGDQKHHEGTFRQQNYKVLRRNMPHHPFSREDACYMQSYSAAAMSKYIPMICTVFFPLTEPLNSDRYTHDLLRRLNSLNSPSFHDYGSNPPMDVLDLGCGEGHWVEYAAAEWKMAGTHVIGLDLLDFHRGDASRGFQPDHNVTYVRGNFTKYQLPFDDNSFDLVRMANLSLCVPQSKWTNVLIEVRRVLKIDGRLELIDDEIFFPSILPTPGSLHQRSVSQRSVPVRHDPLLMHDNNDPLDEESDRFSTGSTHPRRNYSTDLKDFGVCMSDTKRLAREEYERSSDISRGLESIFKDMLEQYGISQPVFEILLGSVFGYDHTAELDEFQLSVPSRGILESENSGKKAQFRRPRRSDGAPVEPLRDGGQTQPSTPSLSPKAMRLLLGDPDITSSRDNLPFQPPGLILLSSGSLLEFPPAELEMHACKNLHILLSCKHALMNFMLNQRPGDRHCELDAAACENDVEGCFWIYESFRRKRFNWPMDYPGLRMEPDEPGPSPLSFFRFPTGGSGGTSSSARSGLFLSATARNIRLKSPSSEGLTSVRTIRVYTATKALREHTHTTSFSLRSEVSEVC</sequence>
<accession>J4H3Q3</accession>
<name>J4H3Q3_9APHY</name>